<name>A0A158M034_9BORD</name>
<dbReference type="PANTHER" id="PTHR37943">
    <property type="entry name" value="PROTEIN VES"/>
    <property type="match status" value="1"/>
</dbReference>
<dbReference type="STRING" id="35814.BBB42_14650"/>
<dbReference type="AlphaFoldDB" id="A0A158M034"/>
<organism evidence="1 2">
    <name type="scientific">Bordetella holmesii CDC-H585-BH</name>
    <dbReference type="NCBI Taxonomy" id="1331206"/>
    <lineage>
        <taxon>Bacteria</taxon>
        <taxon>Pseudomonadati</taxon>
        <taxon>Pseudomonadota</taxon>
        <taxon>Betaproteobacteria</taxon>
        <taxon>Burkholderiales</taxon>
        <taxon>Alcaligenaceae</taxon>
        <taxon>Bordetella</taxon>
    </lineage>
</organism>
<gene>
    <name evidence="1" type="ORF">L497_2320</name>
</gene>
<dbReference type="PANTHER" id="PTHR37943:SF1">
    <property type="entry name" value="PROTEIN VES"/>
    <property type="match status" value="1"/>
</dbReference>
<dbReference type="InterPro" id="IPR014710">
    <property type="entry name" value="RmlC-like_jellyroll"/>
</dbReference>
<sequence length="195" mass="20407">MMLHFFDTATVAATPWRNGGGTTRELACFPAGAAMDSFAWRISIADIDADGPFSAFAGIDRVITLLDGDGVRLYTEDGRIDHRLDAPLAPFSFAGEEPILSSLLGGRTRDFNVMTRRQGWQAEVQILRANATLAPAGGSLVYACSGRWTVAGSHALGPGQGGFWTTDAGALPLAADSEGAALIAVRLTPLAGARA</sequence>
<reference evidence="1 2" key="1">
    <citation type="submission" date="2014-03" db="EMBL/GenBank/DDBJ databases">
        <title>Genome sequence of Bordetella holmseii.</title>
        <authorList>
            <person name="Harvill E."/>
            <person name="Goodfield L.L."/>
            <person name="Ivanov Y."/>
            <person name="Meyer J.A."/>
            <person name="Newth C."/>
            <person name="Cassiday P."/>
            <person name="Tondella M.L."/>
            <person name="Liao P."/>
            <person name="Zimmerman J."/>
            <person name="Meert K."/>
            <person name="Wessel D."/>
            <person name="Berger J."/>
            <person name="Dean J.M."/>
            <person name="Holubkov R."/>
            <person name="Burr J."/>
            <person name="Liu T."/>
            <person name="Brinkac L.M."/>
            <person name="Sanka R."/>
            <person name="Kim M."/>
            <person name="Losada L."/>
        </authorList>
    </citation>
    <scope>NUCLEOTIDE SEQUENCE [LARGE SCALE GENOMIC DNA]</scope>
    <source>
        <strain evidence="1 2">CDC-H585-BH</strain>
    </source>
</reference>
<dbReference type="CDD" id="cd20293">
    <property type="entry name" value="cupin_HutD_N"/>
    <property type="match status" value="1"/>
</dbReference>
<dbReference type="Proteomes" id="UP000026682">
    <property type="component" value="Unassembled WGS sequence"/>
</dbReference>
<dbReference type="InterPro" id="IPR011051">
    <property type="entry name" value="RmlC_Cupin_sf"/>
</dbReference>
<evidence type="ECO:0000313" key="2">
    <source>
        <dbReference type="Proteomes" id="UP000026682"/>
    </source>
</evidence>
<dbReference type="Gene3D" id="2.60.120.10">
    <property type="entry name" value="Jelly Rolls"/>
    <property type="match status" value="1"/>
</dbReference>
<dbReference type="GO" id="GO:0016740">
    <property type="term" value="F:transferase activity"/>
    <property type="evidence" value="ECO:0007669"/>
    <property type="project" value="UniProtKB-KW"/>
</dbReference>
<accession>A0A158M034</accession>
<dbReference type="RefSeq" id="WP_005015790.1">
    <property type="nucleotide sequence ID" value="NZ_JFZZ01000138.1"/>
</dbReference>
<dbReference type="GeneID" id="93118936"/>
<evidence type="ECO:0000313" key="1">
    <source>
        <dbReference type="EMBL" id="KAK87253.1"/>
    </source>
</evidence>
<proteinExistence type="predicted"/>
<dbReference type="InterPro" id="IPR010282">
    <property type="entry name" value="Uncharacterised_HutD/Ves"/>
</dbReference>
<protein>
    <submittedName>
        <fullName evidence="1">Putative N-acetyltransferase YedL</fullName>
    </submittedName>
</protein>
<keyword evidence="1" id="KW-0808">Transferase</keyword>
<dbReference type="Pfam" id="PF05962">
    <property type="entry name" value="HutD"/>
    <property type="match status" value="1"/>
</dbReference>
<dbReference type="EMBL" id="JFZZ01000138">
    <property type="protein sequence ID" value="KAK87253.1"/>
    <property type="molecule type" value="Genomic_DNA"/>
</dbReference>
<dbReference type="SUPFAM" id="SSF51182">
    <property type="entry name" value="RmlC-like cupins"/>
    <property type="match status" value="1"/>
</dbReference>
<dbReference type="PATRIC" id="fig|1331206.3.peg.3357"/>
<comment type="caution">
    <text evidence="1">The sequence shown here is derived from an EMBL/GenBank/DDBJ whole genome shotgun (WGS) entry which is preliminary data.</text>
</comment>